<gene>
    <name evidence="4" type="ORF">HDA32_003896</name>
</gene>
<proteinExistence type="predicted"/>
<dbReference type="SUPFAM" id="SSF46689">
    <property type="entry name" value="Homeodomain-like"/>
    <property type="match status" value="1"/>
</dbReference>
<dbReference type="InterPro" id="IPR041583">
    <property type="entry name" value="TetR_C_31"/>
</dbReference>
<dbReference type="GO" id="GO:0003677">
    <property type="term" value="F:DNA binding"/>
    <property type="evidence" value="ECO:0007669"/>
    <property type="project" value="UniProtKB-UniRule"/>
</dbReference>
<dbReference type="InterPro" id="IPR036271">
    <property type="entry name" value="Tet_transcr_reg_TetR-rel_C_sf"/>
</dbReference>
<keyword evidence="5" id="KW-1185">Reference proteome</keyword>
<dbReference type="Gene3D" id="1.10.357.10">
    <property type="entry name" value="Tetracycline Repressor, domain 2"/>
    <property type="match status" value="1"/>
</dbReference>
<reference evidence="4 5" key="1">
    <citation type="submission" date="2020-07" db="EMBL/GenBank/DDBJ databases">
        <title>Sequencing the genomes of 1000 actinobacteria strains.</title>
        <authorList>
            <person name="Klenk H.-P."/>
        </authorList>
    </citation>
    <scope>NUCLEOTIDE SEQUENCE [LARGE SCALE GENOMIC DNA]</scope>
    <source>
        <strain evidence="4 5">CXB654</strain>
    </source>
</reference>
<sequence length="159" mass="17297">MVERDGVAGVTHRAVAKEAGVPASSATYYFATLDDLLVAALTAAADAYTRQLRRIVEGGTEDIDGMTELIAEVGETGRRRVLAEYELTLLAVRRPALRPIARRWMEMVADMARRHTDDPVAVRATVAAADGLCLQALLEEQAVTASDVRAVLRHVLRLD</sequence>
<accession>A0A852TW85</accession>
<feature type="DNA-binding region" description="H-T-H motif" evidence="2">
    <location>
        <begin position="11"/>
        <end position="30"/>
    </location>
</feature>
<evidence type="ECO:0000313" key="4">
    <source>
        <dbReference type="EMBL" id="NYE48776.1"/>
    </source>
</evidence>
<comment type="caution">
    <text evidence="4">The sequence shown here is derived from an EMBL/GenBank/DDBJ whole genome shotgun (WGS) entry which is preliminary data.</text>
</comment>
<evidence type="ECO:0000256" key="2">
    <source>
        <dbReference type="PROSITE-ProRule" id="PRU00335"/>
    </source>
</evidence>
<dbReference type="Pfam" id="PF17940">
    <property type="entry name" value="TetR_C_31"/>
    <property type="match status" value="1"/>
</dbReference>
<name>A0A852TW85_9ACTN</name>
<dbReference type="EMBL" id="JACCCC010000001">
    <property type="protein sequence ID" value="NYE48776.1"/>
    <property type="molecule type" value="Genomic_DNA"/>
</dbReference>
<evidence type="ECO:0000256" key="1">
    <source>
        <dbReference type="ARBA" id="ARBA00023125"/>
    </source>
</evidence>
<organism evidence="4 5">
    <name type="scientific">Spinactinospora alkalitolerans</name>
    <dbReference type="NCBI Taxonomy" id="687207"/>
    <lineage>
        <taxon>Bacteria</taxon>
        <taxon>Bacillati</taxon>
        <taxon>Actinomycetota</taxon>
        <taxon>Actinomycetes</taxon>
        <taxon>Streptosporangiales</taxon>
        <taxon>Nocardiopsidaceae</taxon>
        <taxon>Spinactinospora</taxon>
    </lineage>
</organism>
<protein>
    <submittedName>
        <fullName evidence="4">DNA-binding transcriptional regulator YbjK</fullName>
    </submittedName>
</protein>
<dbReference type="Proteomes" id="UP000589036">
    <property type="component" value="Unassembled WGS sequence"/>
</dbReference>
<feature type="domain" description="HTH tetR-type" evidence="3">
    <location>
        <begin position="1"/>
        <end position="48"/>
    </location>
</feature>
<dbReference type="SUPFAM" id="SSF48498">
    <property type="entry name" value="Tetracyclin repressor-like, C-terminal domain"/>
    <property type="match status" value="1"/>
</dbReference>
<dbReference type="PROSITE" id="PS50977">
    <property type="entry name" value="HTH_TETR_2"/>
    <property type="match status" value="1"/>
</dbReference>
<keyword evidence="1 2" id="KW-0238">DNA-binding</keyword>
<dbReference type="InterPro" id="IPR001647">
    <property type="entry name" value="HTH_TetR"/>
</dbReference>
<evidence type="ECO:0000259" key="3">
    <source>
        <dbReference type="PROSITE" id="PS50977"/>
    </source>
</evidence>
<evidence type="ECO:0000313" key="5">
    <source>
        <dbReference type="Proteomes" id="UP000589036"/>
    </source>
</evidence>
<dbReference type="AlphaFoldDB" id="A0A852TW85"/>
<dbReference type="InterPro" id="IPR009057">
    <property type="entry name" value="Homeodomain-like_sf"/>
</dbReference>